<evidence type="ECO:0000313" key="1">
    <source>
        <dbReference type="EMBL" id="KAG7559871.1"/>
    </source>
</evidence>
<dbReference type="Proteomes" id="UP000694240">
    <property type="component" value="Chromosome 10"/>
</dbReference>
<evidence type="ECO:0000313" key="2">
    <source>
        <dbReference type="Proteomes" id="UP000694240"/>
    </source>
</evidence>
<reference evidence="1 2" key="1">
    <citation type="submission" date="2020-12" db="EMBL/GenBank/DDBJ databases">
        <title>Concerted genomic and epigenomic changes stabilize Arabidopsis allopolyploids.</title>
        <authorList>
            <person name="Chen Z."/>
        </authorList>
    </citation>
    <scope>NUCLEOTIDE SEQUENCE [LARGE SCALE GENOMIC DNA]</scope>
    <source>
        <strain evidence="1">Allo738</strain>
        <tissue evidence="1">Leaf</tissue>
    </source>
</reference>
<sequence>MGGYEFDIVRLSLAVVAGLVLAYLAASPYHGGLQPIDPNFSSLRWAMMRLGGFFSFLRLEFTIRSGSRSEKVYFCLIGASSSESRCYRCQHSFDGSKASSTKPHQAGVCK</sequence>
<dbReference type="AlphaFoldDB" id="A0A8T1ZNP7"/>
<name>A0A8T1ZNP7_9BRAS</name>
<keyword evidence="2" id="KW-1185">Reference proteome</keyword>
<accession>A0A8T1ZNP7</accession>
<dbReference type="EMBL" id="JAEFBK010000010">
    <property type="protein sequence ID" value="KAG7559871.1"/>
    <property type="molecule type" value="Genomic_DNA"/>
</dbReference>
<proteinExistence type="predicted"/>
<protein>
    <submittedName>
        <fullName evidence="1">Uncharacterized protein</fullName>
    </submittedName>
</protein>
<organism evidence="1 2">
    <name type="scientific">Arabidopsis thaliana x Arabidopsis arenosa</name>
    <dbReference type="NCBI Taxonomy" id="1240361"/>
    <lineage>
        <taxon>Eukaryota</taxon>
        <taxon>Viridiplantae</taxon>
        <taxon>Streptophyta</taxon>
        <taxon>Embryophyta</taxon>
        <taxon>Tracheophyta</taxon>
        <taxon>Spermatophyta</taxon>
        <taxon>Magnoliopsida</taxon>
        <taxon>eudicotyledons</taxon>
        <taxon>Gunneridae</taxon>
        <taxon>Pentapetalae</taxon>
        <taxon>rosids</taxon>
        <taxon>malvids</taxon>
        <taxon>Brassicales</taxon>
        <taxon>Brassicaceae</taxon>
        <taxon>Camelineae</taxon>
        <taxon>Arabidopsis</taxon>
    </lineage>
</organism>
<comment type="caution">
    <text evidence="1">The sequence shown here is derived from an EMBL/GenBank/DDBJ whole genome shotgun (WGS) entry which is preliminary data.</text>
</comment>
<gene>
    <name evidence="1" type="ORF">ISN45_Aa05g014430</name>
</gene>